<keyword evidence="5" id="KW-1185">Reference proteome</keyword>
<dbReference type="InterPro" id="IPR000182">
    <property type="entry name" value="GNAT_dom"/>
</dbReference>
<evidence type="ECO:0000256" key="1">
    <source>
        <dbReference type="ARBA" id="ARBA00022679"/>
    </source>
</evidence>
<dbReference type="PANTHER" id="PTHR10545">
    <property type="entry name" value="DIAMINE N-ACETYLTRANSFERASE"/>
    <property type="match status" value="1"/>
</dbReference>
<dbReference type="Proteomes" id="UP000249620">
    <property type="component" value="Unassembled WGS sequence"/>
</dbReference>
<dbReference type="GO" id="GO:0008080">
    <property type="term" value="F:N-acetyltransferase activity"/>
    <property type="evidence" value="ECO:0007669"/>
    <property type="project" value="UniProtKB-ARBA"/>
</dbReference>
<name>A0A327YY56_9FLAO</name>
<dbReference type="PANTHER" id="PTHR10545:SF29">
    <property type="entry name" value="GH14572P-RELATED"/>
    <property type="match status" value="1"/>
</dbReference>
<gene>
    <name evidence="4" type="ORF">B0I03_102450</name>
</gene>
<dbReference type="PROSITE" id="PS51186">
    <property type="entry name" value="GNAT"/>
    <property type="match status" value="1"/>
</dbReference>
<reference evidence="4 5" key="1">
    <citation type="submission" date="2018-06" db="EMBL/GenBank/DDBJ databases">
        <title>Genomic Encyclopedia of Type Strains, Phase III (KMG-III): the genomes of soil and plant-associated and newly described type strains.</title>
        <authorList>
            <person name="Whitman W."/>
        </authorList>
    </citation>
    <scope>NUCLEOTIDE SEQUENCE [LARGE SCALE GENOMIC DNA]</scope>
    <source>
        <strain evidence="4 5">CGMCC 1.12398</strain>
    </source>
</reference>
<dbReference type="SUPFAM" id="SSF55729">
    <property type="entry name" value="Acyl-CoA N-acyltransferases (Nat)"/>
    <property type="match status" value="1"/>
</dbReference>
<sequence>MSQLIELGTKAEMLEQLPIIQQLYPDYTLEIYGNLLDKMIPHNYKQLIVAENGITMGLAGFWIGTKLWCGKYLEMDNVVVHEDFRSKGIGSIMTNYLNQKAIDEDCNMIALDAYTTNFGAQKFYMNHGFVPKGFHFVKYLKD</sequence>
<evidence type="ECO:0000313" key="5">
    <source>
        <dbReference type="Proteomes" id="UP000249620"/>
    </source>
</evidence>
<accession>A0A327YY56</accession>
<comment type="caution">
    <text evidence="4">The sequence shown here is derived from an EMBL/GenBank/DDBJ whole genome shotgun (WGS) entry which is preliminary data.</text>
</comment>
<dbReference type="RefSeq" id="WP_111566354.1">
    <property type="nucleotide sequence ID" value="NZ_QLMI01000002.1"/>
</dbReference>
<keyword evidence="2" id="KW-0012">Acyltransferase</keyword>
<dbReference type="OrthoDB" id="9789603at2"/>
<evidence type="ECO:0000313" key="4">
    <source>
        <dbReference type="EMBL" id="RAK24585.1"/>
    </source>
</evidence>
<dbReference type="InterPro" id="IPR016181">
    <property type="entry name" value="Acyl_CoA_acyltransferase"/>
</dbReference>
<dbReference type="EMBL" id="QLMI01000002">
    <property type="protein sequence ID" value="RAK24585.1"/>
    <property type="molecule type" value="Genomic_DNA"/>
</dbReference>
<keyword evidence="1 4" id="KW-0808">Transferase</keyword>
<proteinExistence type="predicted"/>
<dbReference type="Gene3D" id="3.40.630.30">
    <property type="match status" value="1"/>
</dbReference>
<evidence type="ECO:0000256" key="2">
    <source>
        <dbReference type="ARBA" id="ARBA00023315"/>
    </source>
</evidence>
<dbReference type="Pfam" id="PF00583">
    <property type="entry name" value="Acetyltransf_1"/>
    <property type="match status" value="1"/>
</dbReference>
<protein>
    <submittedName>
        <fullName evidence="4">Acetyltransferase (GNAT) family protein</fullName>
    </submittedName>
</protein>
<dbReference type="InterPro" id="IPR051016">
    <property type="entry name" value="Diverse_Substrate_AcTransf"/>
</dbReference>
<evidence type="ECO:0000259" key="3">
    <source>
        <dbReference type="PROSITE" id="PS51186"/>
    </source>
</evidence>
<dbReference type="CDD" id="cd04301">
    <property type="entry name" value="NAT_SF"/>
    <property type="match status" value="1"/>
</dbReference>
<feature type="domain" description="N-acetyltransferase" evidence="3">
    <location>
        <begin position="3"/>
        <end position="142"/>
    </location>
</feature>
<organism evidence="4 5">
    <name type="scientific">Flavobacterium aquaticum</name>
    <dbReference type="NCBI Taxonomy" id="1236486"/>
    <lineage>
        <taxon>Bacteria</taxon>
        <taxon>Pseudomonadati</taxon>
        <taxon>Bacteroidota</taxon>
        <taxon>Flavobacteriia</taxon>
        <taxon>Flavobacteriales</taxon>
        <taxon>Flavobacteriaceae</taxon>
        <taxon>Flavobacterium</taxon>
    </lineage>
</organism>
<dbReference type="AlphaFoldDB" id="A0A327YY56"/>